<evidence type="ECO:0000256" key="1">
    <source>
        <dbReference type="SAM" id="MobiDB-lite"/>
    </source>
</evidence>
<proteinExistence type="predicted"/>
<accession>A0AAE8SL31</accession>
<dbReference type="AlphaFoldDB" id="A0AAE8SL31"/>
<name>A0AAE8SL31_9HYPO</name>
<dbReference type="EMBL" id="ONZP01000344">
    <property type="protein sequence ID" value="SPJ82041.1"/>
    <property type="molecule type" value="Genomic_DNA"/>
</dbReference>
<comment type="caution">
    <text evidence="2">The sequence shown here is derived from an EMBL/GenBank/DDBJ whole genome shotgun (WGS) entry which is preliminary data.</text>
</comment>
<gene>
    <name evidence="2" type="ORF">FTOL_09446</name>
</gene>
<organism evidence="2 3">
    <name type="scientific">Fusarium torulosum</name>
    <dbReference type="NCBI Taxonomy" id="33205"/>
    <lineage>
        <taxon>Eukaryota</taxon>
        <taxon>Fungi</taxon>
        <taxon>Dikarya</taxon>
        <taxon>Ascomycota</taxon>
        <taxon>Pezizomycotina</taxon>
        <taxon>Sordariomycetes</taxon>
        <taxon>Hypocreomycetidae</taxon>
        <taxon>Hypocreales</taxon>
        <taxon>Nectriaceae</taxon>
        <taxon>Fusarium</taxon>
    </lineage>
</organism>
<sequence>MSDKLKVGSSCGIPDIAAVTFADWKYRVWTDVDPCTTHFVSNSTYSTVSTISCEEAVTEPAMANMAHKSETREKRKHPSLAQQC</sequence>
<feature type="region of interest" description="Disordered" evidence="1">
    <location>
        <begin position="65"/>
        <end position="84"/>
    </location>
</feature>
<dbReference type="Proteomes" id="UP001187734">
    <property type="component" value="Unassembled WGS sequence"/>
</dbReference>
<protein>
    <submittedName>
        <fullName evidence="2">Uncharacterized protein</fullName>
    </submittedName>
</protein>
<evidence type="ECO:0000313" key="3">
    <source>
        <dbReference type="Proteomes" id="UP001187734"/>
    </source>
</evidence>
<keyword evidence="3" id="KW-1185">Reference proteome</keyword>
<reference evidence="2" key="1">
    <citation type="submission" date="2018-03" db="EMBL/GenBank/DDBJ databases">
        <authorList>
            <person name="Guldener U."/>
        </authorList>
    </citation>
    <scope>NUCLEOTIDE SEQUENCE</scope>
</reference>
<evidence type="ECO:0000313" key="2">
    <source>
        <dbReference type="EMBL" id="SPJ82041.1"/>
    </source>
</evidence>